<dbReference type="Pfam" id="PF00728">
    <property type="entry name" value="Glyco_hydro_20"/>
    <property type="match status" value="1"/>
</dbReference>
<dbReference type="InterPro" id="IPR015883">
    <property type="entry name" value="Glyco_hydro_20_cat"/>
</dbReference>
<dbReference type="RefSeq" id="WP_074559054.1">
    <property type="nucleotide sequence ID" value="NZ_FMYE01000035.1"/>
</dbReference>
<dbReference type="Gene3D" id="3.20.20.80">
    <property type="entry name" value="Glycosidases"/>
    <property type="match status" value="1"/>
</dbReference>
<dbReference type="InterPro" id="IPR017853">
    <property type="entry name" value="GH"/>
</dbReference>
<feature type="domain" description="Glycoside hydrolase family 20 catalytic" evidence="3">
    <location>
        <begin position="87"/>
        <end position="241"/>
    </location>
</feature>
<reference evidence="4 5" key="1">
    <citation type="submission" date="2016-10" db="EMBL/GenBank/DDBJ databases">
        <authorList>
            <person name="de Groot N.N."/>
        </authorList>
    </citation>
    <scope>NUCLEOTIDE SEQUENCE [LARGE SCALE GENOMIC DNA]</scope>
    <source>
        <strain evidence="4 5">NLAE-zl-C500</strain>
    </source>
</reference>
<dbReference type="GO" id="GO:0004563">
    <property type="term" value="F:beta-N-acetylhexosaminidase activity"/>
    <property type="evidence" value="ECO:0007669"/>
    <property type="project" value="UniProtKB-ARBA"/>
</dbReference>
<dbReference type="InterPro" id="IPR038901">
    <property type="entry name" value="HEXDC-like"/>
</dbReference>
<keyword evidence="2 4" id="KW-0378">Hydrolase</keyword>
<gene>
    <name evidence="4" type="ORF">SAMN05192581_103521</name>
</gene>
<organism evidence="4 5">
    <name type="scientific">Bacteroides ovatus</name>
    <dbReference type="NCBI Taxonomy" id="28116"/>
    <lineage>
        <taxon>Bacteria</taxon>
        <taxon>Pseudomonadati</taxon>
        <taxon>Bacteroidota</taxon>
        <taxon>Bacteroidia</taxon>
        <taxon>Bacteroidales</taxon>
        <taxon>Bacteroidaceae</taxon>
        <taxon>Bacteroides</taxon>
    </lineage>
</organism>
<evidence type="ECO:0000256" key="1">
    <source>
        <dbReference type="ARBA" id="ARBA00006285"/>
    </source>
</evidence>
<evidence type="ECO:0000313" key="4">
    <source>
        <dbReference type="EMBL" id="SDB78160.1"/>
    </source>
</evidence>
<accession>A0A1G6G836</accession>
<dbReference type="AlphaFoldDB" id="A0A1G6G836"/>
<protein>
    <submittedName>
        <fullName evidence="4">Glycosyl hydrolase family 20, catalytic domain</fullName>
    </submittedName>
</protein>
<dbReference type="Proteomes" id="UP000183670">
    <property type="component" value="Unassembled WGS sequence"/>
</dbReference>
<dbReference type="SUPFAM" id="SSF51445">
    <property type="entry name" value="(Trans)glycosidases"/>
    <property type="match status" value="1"/>
</dbReference>
<dbReference type="GO" id="GO:0005975">
    <property type="term" value="P:carbohydrate metabolic process"/>
    <property type="evidence" value="ECO:0007669"/>
    <property type="project" value="InterPro"/>
</dbReference>
<dbReference type="PANTHER" id="PTHR21040:SF8">
    <property type="entry name" value="BCDNA.GH04120"/>
    <property type="match status" value="1"/>
</dbReference>
<evidence type="ECO:0000256" key="2">
    <source>
        <dbReference type="ARBA" id="ARBA00022801"/>
    </source>
</evidence>
<dbReference type="PANTHER" id="PTHR21040">
    <property type="entry name" value="BCDNA.GH04120"/>
    <property type="match status" value="1"/>
</dbReference>
<name>A0A1G6G836_BACOV</name>
<sequence length="519" mass="59822">MSNNIIHFVCRSLLLLGILLGSYSSVKGAQPPSDFKIRAFYLDCRTQVMTVSAIKNFASDLSRKGINTLLIEYEATFPFQKHATLCNQLAFSRSEVKEIINHCSSLGIDVIPLQNCFGHSEYILRHDRYAHLREDTKEVSQVCPLKIEDAKKVFREIFQEVAEMHPSPYFHIGADETYLLGSCAQCSKAEKSLLFVNYIKAMCEVVKELGKKPIIWADIILMHPEAVQKLPKDLIYVDWNYGWAPDRFGKLDNLLKLGVKMWGATALRSAPDNVYLTQWMKHFENLATFLPFARSHGYEGIIETSWSTSGTYGFHYDNGWEIISMQPVRQVYPMSGFQILIDAYCQAANSNEALNPQDFILSYAQQRYGLSNKEAQTFLCYFSLPQELVRKGKDTKGTDIAEVIKSCKDMKTKFDKLSPRQHGSEFEHYRLMLDLRINYLCYKEIEFIYNSSAYDITQAEKLAQRLYPIMTEAGKLDKRFMDMNKDYLKPGQTNEINTLRTEKMKELYQALQRQSKTRS</sequence>
<evidence type="ECO:0000259" key="3">
    <source>
        <dbReference type="Pfam" id="PF00728"/>
    </source>
</evidence>
<proteinExistence type="inferred from homology"/>
<evidence type="ECO:0000313" key="5">
    <source>
        <dbReference type="Proteomes" id="UP000183670"/>
    </source>
</evidence>
<dbReference type="EMBL" id="FMYE01000035">
    <property type="protein sequence ID" value="SDB78160.1"/>
    <property type="molecule type" value="Genomic_DNA"/>
</dbReference>
<comment type="similarity">
    <text evidence="1">Belongs to the glycosyl hydrolase 20 family.</text>
</comment>